<evidence type="ECO:0000313" key="8">
    <source>
        <dbReference type="Proteomes" id="UP000486351"/>
    </source>
</evidence>
<evidence type="ECO:0000313" key="4">
    <source>
        <dbReference type="EMBL" id="KAE9335152.1"/>
    </source>
</evidence>
<evidence type="ECO:0000313" key="2">
    <source>
        <dbReference type="EMBL" id="KAE9200460.1"/>
    </source>
</evidence>
<evidence type="ECO:0000313" key="1">
    <source>
        <dbReference type="EMBL" id="KAE9114312.1"/>
    </source>
</evidence>
<comment type="caution">
    <text evidence="2">The sequence shown here is derived from an EMBL/GenBank/DDBJ whole genome shotgun (WGS) entry which is preliminary data.</text>
</comment>
<proteinExistence type="predicted"/>
<evidence type="ECO:0000313" key="6">
    <source>
        <dbReference type="Proteomes" id="UP000440367"/>
    </source>
</evidence>
<evidence type="ECO:0000313" key="5">
    <source>
        <dbReference type="Proteomes" id="UP000437068"/>
    </source>
</evidence>
<dbReference type="Proteomes" id="UP000440367">
    <property type="component" value="Unassembled WGS sequence"/>
</dbReference>
<dbReference type="AlphaFoldDB" id="A0A6A3XLJ3"/>
<dbReference type="EMBL" id="QXGD01001714">
    <property type="protein sequence ID" value="KAE9200460.1"/>
    <property type="molecule type" value="Genomic_DNA"/>
</dbReference>
<evidence type="ECO:0000313" key="3">
    <source>
        <dbReference type="EMBL" id="KAE9290209.1"/>
    </source>
</evidence>
<dbReference type="Proteomes" id="UP000437068">
    <property type="component" value="Unassembled WGS sequence"/>
</dbReference>
<evidence type="ECO:0000313" key="7">
    <source>
        <dbReference type="Proteomes" id="UP000440732"/>
    </source>
</evidence>
<dbReference type="EMBL" id="QXGE01001627">
    <property type="protein sequence ID" value="KAE9290209.1"/>
    <property type="molecule type" value="Genomic_DNA"/>
</dbReference>
<dbReference type="EMBL" id="QXGA01001624">
    <property type="protein sequence ID" value="KAE9114312.1"/>
    <property type="molecule type" value="Genomic_DNA"/>
</dbReference>
<organism evidence="2 6">
    <name type="scientific">Phytophthora fragariae</name>
    <dbReference type="NCBI Taxonomy" id="53985"/>
    <lineage>
        <taxon>Eukaryota</taxon>
        <taxon>Sar</taxon>
        <taxon>Stramenopiles</taxon>
        <taxon>Oomycota</taxon>
        <taxon>Peronosporomycetes</taxon>
        <taxon>Peronosporales</taxon>
        <taxon>Peronosporaceae</taxon>
        <taxon>Phytophthora</taxon>
    </lineage>
</organism>
<reference evidence="5 6" key="1">
    <citation type="submission" date="2018-08" db="EMBL/GenBank/DDBJ databases">
        <title>Genomic investigation of the strawberry pathogen Phytophthora fragariae indicates pathogenicity is determined by transcriptional variation in three key races.</title>
        <authorList>
            <person name="Adams T.M."/>
            <person name="Armitage A.D."/>
            <person name="Sobczyk M.K."/>
            <person name="Bates H.J."/>
            <person name="Dunwell J.M."/>
            <person name="Nellist C.F."/>
            <person name="Harrison R.J."/>
        </authorList>
    </citation>
    <scope>NUCLEOTIDE SEQUENCE [LARGE SCALE GENOMIC DNA]</scope>
    <source>
        <strain evidence="3 5">A4</strain>
        <strain evidence="2 6">BC-1</strain>
        <strain evidence="1 7">NOV-5</strain>
        <strain evidence="4 8">NOV-77</strain>
    </source>
</reference>
<sequence length="84" mass="9559">MWLWWLYEVWGRRCSRRERSKTTPSAHFATVEGNHRALFKIAGDLFIQKSSKAQNKAQAAKIRVCVCACNSGERIFIAADLASD</sequence>
<name>A0A6A3XLJ3_9STRA</name>
<dbReference type="Proteomes" id="UP000486351">
    <property type="component" value="Unassembled WGS sequence"/>
</dbReference>
<gene>
    <name evidence="3" type="ORF">PF001_g19695</name>
    <name evidence="2" type="ORF">PF002_g21826</name>
    <name evidence="1" type="ORF">PF006_g19545</name>
    <name evidence="4" type="ORF">PF008_g13632</name>
</gene>
<dbReference type="Proteomes" id="UP000440732">
    <property type="component" value="Unassembled WGS sequence"/>
</dbReference>
<dbReference type="EMBL" id="QXFY01000813">
    <property type="protein sequence ID" value="KAE9335152.1"/>
    <property type="molecule type" value="Genomic_DNA"/>
</dbReference>
<accession>A0A6A3XLJ3</accession>
<protein>
    <submittedName>
        <fullName evidence="2">Uncharacterized protein</fullName>
    </submittedName>
</protein>